<organism evidence="2 3">
    <name type="scientific">Streptomyces olivaceiscleroticus</name>
    <dbReference type="NCBI Taxonomy" id="68245"/>
    <lineage>
        <taxon>Bacteria</taxon>
        <taxon>Bacillati</taxon>
        <taxon>Actinomycetota</taxon>
        <taxon>Actinomycetes</taxon>
        <taxon>Kitasatosporales</taxon>
        <taxon>Streptomycetaceae</taxon>
        <taxon>Streptomyces</taxon>
    </lineage>
</organism>
<feature type="transmembrane region" description="Helical" evidence="1">
    <location>
        <begin position="154"/>
        <end position="172"/>
    </location>
</feature>
<feature type="transmembrane region" description="Helical" evidence="1">
    <location>
        <begin position="21"/>
        <end position="47"/>
    </location>
</feature>
<dbReference type="EMBL" id="BAAABY010000038">
    <property type="protein sequence ID" value="GAA0481820.1"/>
    <property type="molecule type" value="Genomic_DNA"/>
</dbReference>
<keyword evidence="1" id="KW-1133">Transmembrane helix</keyword>
<proteinExistence type="predicted"/>
<protein>
    <recommendedName>
        <fullName evidence="4">Integral membrane protein</fullName>
    </recommendedName>
</protein>
<evidence type="ECO:0000256" key="1">
    <source>
        <dbReference type="SAM" id="Phobius"/>
    </source>
</evidence>
<evidence type="ECO:0008006" key="4">
    <source>
        <dbReference type="Google" id="ProtNLM"/>
    </source>
</evidence>
<dbReference type="RefSeq" id="WP_346097780.1">
    <property type="nucleotide sequence ID" value="NZ_BAAABY010000038.1"/>
</dbReference>
<comment type="caution">
    <text evidence="2">The sequence shown here is derived from an EMBL/GenBank/DDBJ whole genome shotgun (WGS) entry which is preliminary data.</text>
</comment>
<accession>A0ABP3KNV1</accession>
<reference evidence="3" key="1">
    <citation type="journal article" date="2019" name="Int. J. Syst. Evol. Microbiol.">
        <title>The Global Catalogue of Microorganisms (GCM) 10K type strain sequencing project: providing services to taxonomists for standard genome sequencing and annotation.</title>
        <authorList>
            <consortium name="The Broad Institute Genomics Platform"/>
            <consortium name="The Broad Institute Genome Sequencing Center for Infectious Disease"/>
            <person name="Wu L."/>
            <person name="Ma J."/>
        </authorList>
    </citation>
    <scope>NUCLEOTIDE SEQUENCE [LARGE SCALE GENOMIC DNA]</scope>
    <source>
        <strain evidence="3">JCM 4805</strain>
    </source>
</reference>
<name>A0ABP3KNV1_9ACTN</name>
<keyword evidence="1" id="KW-0472">Membrane</keyword>
<dbReference type="Proteomes" id="UP001500909">
    <property type="component" value="Unassembled WGS sequence"/>
</dbReference>
<feature type="transmembrane region" description="Helical" evidence="1">
    <location>
        <begin position="127"/>
        <end position="147"/>
    </location>
</feature>
<sequence>MSRTGTTGTKKRSRTRRAGESAFGVLLVLKNALMALLALLLVVAGAWTSWSTAQYAMLVQAKERGTMTVAACDDDRCWGPYAPTGGDGQRRAKVVLAETAAPEKGRRVEVTVEPDSDRAVRTGPGGILYAWVPLGGALLLASLVVAGGLRMRRTAWAVGLSGVALLVAAFFTL</sequence>
<evidence type="ECO:0000313" key="3">
    <source>
        <dbReference type="Proteomes" id="UP001500909"/>
    </source>
</evidence>
<gene>
    <name evidence="2" type="ORF">GCM10010361_53300</name>
</gene>
<keyword evidence="1" id="KW-0812">Transmembrane</keyword>
<evidence type="ECO:0000313" key="2">
    <source>
        <dbReference type="EMBL" id="GAA0481820.1"/>
    </source>
</evidence>
<keyword evidence="3" id="KW-1185">Reference proteome</keyword>